<protein>
    <submittedName>
        <fullName evidence="3">Peptidase M1 membrane alanine aminopeptidase domain-containing protein</fullName>
    </submittedName>
</protein>
<dbReference type="GO" id="GO:0016020">
    <property type="term" value="C:membrane"/>
    <property type="evidence" value="ECO:0007669"/>
    <property type="project" value="TreeGrafter"/>
</dbReference>
<dbReference type="AlphaFoldDB" id="A0A914R9L7"/>
<dbReference type="InterPro" id="IPR014782">
    <property type="entry name" value="Peptidase_M1_dom"/>
</dbReference>
<dbReference type="PANTHER" id="PTHR11533">
    <property type="entry name" value="PROTEASE M1 ZINC METALLOPROTEASE"/>
    <property type="match status" value="1"/>
</dbReference>
<reference evidence="3" key="1">
    <citation type="submission" date="2022-11" db="UniProtKB">
        <authorList>
            <consortium name="WormBaseParasite"/>
        </authorList>
    </citation>
    <scope>IDENTIFICATION</scope>
</reference>
<dbReference type="Pfam" id="PF01433">
    <property type="entry name" value="Peptidase_M1"/>
    <property type="match status" value="1"/>
</dbReference>
<dbReference type="GO" id="GO:0006508">
    <property type="term" value="P:proteolysis"/>
    <property type="evidence" value="ECO:0007669"/>
    <property type="project" value="TreeGrafter"/>
</dbReference>
<dbReference type="InterPro" id="IPR027268">
    <property type="entry name" value="Peptidase_M4/M1_CTD_sf"/>
</dbReference>
<keyword evidence="2" id="KW-1185">Reference proteome</keyword>
<name>A0A914R9L7_PAREQ</name>
<dbReference type="WBParaSite" id="PEQ_0000335701-mRNA-1">
    <property type="protein sequence ID" value="PEQ_0000335701-mRNA-1"/>
    <property type="gene ID" value="PEQ_0000335701"/>
</dbReference>
<evidence type="ECO:0000313" key="3">
    <source>
        <dbReference type="WBParaSite" id="PEQ_0000335701-mRNA-1"/>
    </source>
</evidence>
<dbReference type="InterPro" id="IPR050344">
    <property type="entry name" value="Peptidase_M1_aminopeptidases"/>
</dbReference>
<dbReference type="GO" id="GO:0005615">
    <property type="term" value="C:extracellular space"/>
    <property type="evidence" value="ECO:0007669"/>
    <property type="project" value="TreeGrafter"/>
</dbReference>
<dbReference type="Gene3D" id="1.10.390.10">
    <property type="entry name" value="Neutral Protease Domain 2"/>
    <property type="match status" value="1"/>
</dbReference>
<evidence type="ECO:0000259" key="1">
    <source>
        <dbReference type="Pfam" id="PF01433"/>
    </source>
</evidence>
<organism evidence="2 3">
    <name type="scientific">Parascaris equorum</name>
    <name type="common">Equine roundworm</name>
    <dbReference type="NCBI Taxonomy" id="6256"/>
    <lineage>
        <taxon>Eukaryota</taxon>
        <taxon>Metazoa</taxon>
        <taxon>Ecdysozoa</taxon>
        <taxon>Nematoda</taxon>
        <taxon>Chromadorea</taxon>
        <taxon>Rhabditida</taxon>
        <taxon>Spirurina</taxon>
        <taxon>Ascaridomorpha</taxon>
        <taxon>Ascaridoidea</taxon>
        <taxon>Ascarididae</taxon>
        <taxon>Parascaris</taxon>
    </lineage>
</organism>
<dbReference type="Proteomes" id="UP000887564">
    <property type="component" value="Unplaced"/>
</dbReference>
<feature type="domain" description="Peptidase M1 membrane alanine aminopeptidase" evidence="1">
    <location>
        <begin position="44"/>
        <end position="157"/>
    </location>
</feature>
<dbReference type="GO" id="GO:0042277">
    <property type="term" value="F:peptide binding"/>
    <property type="evidence" value="ECO:0007669"/>
    <property type="project" value="TreeGrafter"/>
</dbReference>
<proteinExistence type="predicted"/>
<evidence type="ECO:0000313" key="2">
    <source>
        <dbReference type="Proteomes" id="UP000887564"/>
    </source>
</evidence>
<accession>A0A914R9L7</accession>
<dbReference type="SUPFAM" id="SSF55486">
    <property type="entry name" value="Metalloproteases ('zincins'), catalytic domain"/>
    <property type="match status" value="1"/>
</dbReference>
<dbReference type="GO" id="GO:0008270">
    <property type="term" value="F:zinc ion binding"/>
    <property type="evidence" value="ECO:0007669"/>
    <property type="project" value="InterPro"/>
</dbReference>
<dbReference type="GO" id="GO:0043171">
    <property type="term" value="P:peptide catabolic process"/>
    <property type="evidence" value="ECO:0007669"/>
    <property type="project" value="TreeGrafter"/>
</dbReference>
<sequence>MSTDRSIPLTIWTLPEDFLYARFAANFSPIMFDRHEEEFGARFPTYFIEYPFSKLDFVAARSFPVGGMENWGLVVFHNNMILLDSFLEDNANMTVDLLAEQYAIEKIVTHEIAHQWFGNLVTMNDWSEIWLNEGFASFYVGDFLKQDHPYLASSEYYLHLAQLLAKQ</sequence>
<dbReference type="GO" id="GO:0005737">
    <property type="term" value="C:cytoplasm"/>
    <property type="evidence" value="ECO:0007669"/>
    <property type="project" value="TreeGrafter"/>
</dbReference>
<dbReference type="GO" id="GO:0070006">
    <property type="term" value="F:metalloaminopeptidase activity"/>
    <property type="evidence" value="ECO:0007669"/>
    <property type="project" value="TreeGrafter"/>
</dbReference>
<dbReference type="PANTHER" id="PTHR11533:SF21">
    <property type="entry name" value="AMINOPEPTIDASE"/>
    <property type="match status" value="1"/>
</dbReference>